<dbReference type="GO" id="GO:0005840">
    <property type="term" value="C:ribosome"/>
    <property type="evidence" value="ECO:0007669"/>
    <property type="project" value="UniProtKB-KW"/>
</dbReference>
<dbReference type="NCBIfam" id="TIGR01023">
    <property type="entry name" value="rpmG_bact"/>
    <property type="match status" value="1"/>
</dbReference>
<keyword evidence="2 5" id="KW-0689">Ribosomal protein</keyword>
<keyword evidence="3 5" id="KW-0687">Ribonucleoprotein</keyword>
<dbReference type="RefSeq" id="WP_128699414.1">
    <property type="nucleotide sequence ID" value="NZ_CP019384.1"/>
</dbReference>
<comment type="similarity">
    <text evidence="1 5">Belongs to the bacterial ribosomal protein bL33 family.</text>
</comment>
<dbReference type="GO" id="GO:0005737">
    <property type="term" value="C:cytoplasm"/>
    <property type="evidence" value="ECO:0007669"/>
    <property type="project" value="UniProtKB-ARBA"/>
</dbReference>
<dbReference type="GO" id="GO:0003735">
    <property type="term" value="F:structural constituent of ribosome"/>
    <property type="evidence" value="ECO:0007669"/>
    <property type="project" value="InterPro"/>
</dbReference>
<keyword evidence="7" id="KW-1185">Reference proteome</keyword>
<evidence type="ECO:0000256" key="3">
    <source>
        <dbReference type="ARBA" id="ARBA00023274"/>
    </source>
</evidence>
<dbReference type="Pfam" id="PF00471">
    <property type="entry name" value="Ribosomal_L33"/>
    <property type="match status" value="1"/>
</dbReference>
<dbReference type="KEGG" id="vai:BU251_03015"/>
<dbReference type="NCBIfam" id="NF001764">
    <property type="entry name" value="PRK00504.1"/>
    <property type="match status" value="1"/>
</dbReference>
<dbReference type="OrthoDB" id="9801333at2"/>
<dbReference type="GO" id="GO:0006412">
    <property type="term" value="P:translation"/>
    <property type="evidence" value="ECO:0007669"/>
    <property type="project" value="UniProtKB-UniRule"/>
</dbReference>
<dbReference type="AlphaFoldDB" id="A0A410P3N7"/>
<evidence type="ECO:0000256" key="2">
    <source>
        <dbReference type="ARBA" id="ARBA00022980"/>
    </source>
</evidence>
<proteinExistence type="inferred from homology"/>
<dbReference type="PROSITE" id="PS00582">
    <property type="entry name" value="RIBOSOMAL_L33"/>
    <property type="match status" value="1"/>
</dbReference>
<name>A0A410P3N7_VELA1</name>
<dbReference type="InterPro" id="IPR018264">
    <property type="entry name" value="Ribosomal_bL33_CS"/>
</dbReference>
<dbReference type="EMBL" id="CP019384">
    <property type="protein sequence ID" value="QAT16776.1"/>
    <property type="molecule type" value="Genomic_DNA"/>
</dbReference>
<evidence type="ECO:0000256" key="1">
    <source>
        <dbReference type="ARBA" id="ARBA00007596"/>
    </source>
</evidence>
<dbReference type="GO" id="GO:1990904">
    <property type="term" value="C:ribonucleoprotein complex"/>
    <property type="evidence" value="ECO:0007669"/>
    <property type="project" value="UniProtKB-KW"/>
</dbReference>
<dbReference type="InterPro" id="IPR001705">
    <property type="entry name" value="Ribosomal_bL33"/>
</dbReference>
<accession>A0A410P3N7</accession>
<reference evidence="6 7" key="1">
    <citation type="submission" date="2017-01" db="EMBL/GenBank/DDBJ databases">
        <title>First insights into the biology of 'candidatus Vampirococcus archaeovorus'.</title>
        <authorList>
            <person name="Kizina J."/>
            <person name="Jordan S."/>
            <person name="Stueber K."/>
            <person name="Reinhardt R."/>
            <person name="Harder J."/>
        </authorList>
    </citation>
    <scope>NUCLEOTIDE SEQUENCE [LARGE SCALE GENOMIC DNA]</scope>
    <source>
        <strain evidence="6 7">LiM</strain>
    </source>
</reference>
<protein>
    <recommendedName>
        <fullName evidence="4 5">Large ribosomal subunit protein bL33</fullName>
    </recommendedName>
</protein>
<evidence type="ECO:0000256" key="4">
    <source>
        <dbReference type="ARBA" id="ARBA00035176"/>
    </source>
</evidence>
<dbReference type="InterPro" id="IPR038584">
    <property type="entry name" value="Ribosomal_bL33_sf"/>
</dbReference>
<dbReference type="Proteomes" id="UP000287243">
    <property type="component" value="Chromosome"/>
</dbReference>
<dbReference type="SUPFAM" id="SSF57829">
    <property type="entry name" value="Zn-binding ribosomal proteins"/>
    <property type="match status" value="1"/>
</dbReference>
<dbReference type="Gene3D" id="2.20.28.120">
    <property type="entry name" value="Ribosomal protein L33"/>
    <property type="match status" value="1"/>
</dbReference>
<gene>
    <name evidence="5" type="primary">rpmG</name>
    <name evidence="6" type="ORF">BU251_03015</name>
</gene>
<evidence type="ECO:0000313" key="7">
    <source>
        <dbReference type="Proteomes" id="UP000287243"/>
    </source>
</evidence>
<dbReference type="InterPro" id="IPR011332">
    <property type="entry name" value="Ribosomal_zn-bd"/>
</dbReference>
<evidence type="ECO:0000313" key="6">
    <source>
        <dbReference type="EMBL" id="QAT16776.1"/>
    </source>
</evidence>
<sequence>MREHILLECPVCKNRLYSSTKNKKKHTERLELRKYCPYCRKHEAHKEVK</sequence>
<evidence type="ECO:0000256" key="5">
    <source>
        <dbReference type="HAMAP-Rule" id="MF_00294"/>
    </source>
</evidence>
<organism evidence="6 7">
    <name type="scientific">Velamenicoccus archaeovorus</name>
    <dbReference type="NCBI Taxonomy" id="1930593"/>
    <lineage>
        <taxon>Bacteria</taxon>
        <taxon>Pseudomonadati</taxon>
        <taxon>Candidatus Omnitrophota</taxon>
        <taxon>Candidatus Velamenicoccus</taxon>
    </lineage>
</organism>
<dbReference type="PANTHER" id="PTHR43168">
    <property type="entry name" value="50S RIBOSOMAL PROTEIN L33, CHLOROPLASTIC"/>
    <property type="match status" value="1"/>
</dbReference>
<dbReference type="PANTHER" id="PTHR43168:SF2">
    <property type="entry name" value="LARGE RIBOSOMAL SUBUNIT PROTEIN BL33C"/>
    <property type="match status" value="1"/>
</dbReference>
<dbReference type="HAMAP" id="MF_00294">
    <property type="entry name" value="Ribosomal_bL33"/>
    <property type="match status" value="1"/>
</dbReference>
<dbReference type="NCBIfam" id="NF001860">
    <property type="entry name" value="PRK00595.1"/>
    <property type="match status" value="1"/>
</dbReference>